<dbReference type="PROSITE" id="PS00375">
    <property type="entry name" value="UDPGT"/>
    <property type="match status" value="1"/>
</dbReference>
<dbReference type="PANTHER" id="PTHR48050">
    <property type="entry name" value="STEROL 3-BETA-GLUCOSYLTRANSFERASE"/>
    <property type="match status" value="1"/>
</dbReference>
<dbReference type="CDD" id="cd03784">
    <property type="entry name" value="GT1_Gtf-like"/>
    <property type="match status" value="1"/>
</dbReference>
<dbReference type="EMBL" id="SDWU01000001">
    <property type="protein sequence ID" value="RYC05114.1"/>
    <property type="molecule type" value="Genomic_DNA"/>
</dbReference>
<evidence type="ECO:0000313" key="6">
    <source>
        <dbReference type="EMBL" id="RYC05114.1"/>
    </source>
</evidence>
<organism evidence="6 7">
    <name type="scientific">Nocardioides ganghwensis</name>
    <dbReference type="NCBI Taxonomy" id="252230"/>
    <lineage>
        <taxon>Bacteria</taxon>
        <taxon>Bacillati</taxon>
        <taxon>Actinomycetota</taxon>
        <taxon>Actinomycetes</taxon>
        <taxon>Propionibacteriales</taxon>
        <taxon>Nocardioidaceae</taxon>
        <taxon>Nocardioides</taxon>
    </lineage>
</organism>
<comment type="similarity">
    <text evidence="1">Belongs to the glycosyltransferase 28 family.</text>
</comment>
<evidence type="ECO:0000259" key="4">
    <source>
        <dbReference type="Pfam" id="PF06722"/>
    </source>
</evidence>
<keyword evidence="2" id="KW-0328">Glycosyltransferase</keyword>
<dbReference type="FunFam" id="3.40.50.2000:FF:000072">
    <property type="entry name" value="Glycosyl transferase"/>
    <property type="match status" value="1"/>
</dbReference>
<proteinExistence type="inferred from homology"/>
<feature type="domain" description="Erythromycin biosynthesis protein CIII-like N-terminal" evidence="5">
    <location>
        <begin position="23"/>
        <end position="210"/>
    </location>
</feature>
<evidence type="ECO:0000256" key="3">
    <source>
        <dbReference type="ARBA" id="ARBA00022679"/>
    </source>
</evidence>
<keyword evidence="3 6" id="KW-0808">Transferase</keyword>
<dbReference type="Proteomes" id="UP000293291">
    <property type="component" value="Unassembled WGS sequence"/>
</dbReference>
<dbReference type="InterPro" id="IPR002213">
    <property type="entry name" value="UDP_glucos_trans"/>
</dbReference>
<dbReference type="AlphaFoldDB" id="A0A4Q2SLW8"/>
<sequence>MRILFSSTPLDGHFRPMVPLARALRERGHAVAVATEHGWHPHVEAEGLDALAAGRPHHEAWQHVVDGLGDSLGPALGDLGHEVFALLFAEGHAHRKAPELADVAERWEADAIVFESADLAGPAVATALGIPAVHHSWGPMIPLSWFEAASERVVPAWEGFGLSPPRLAGAFDGLYVDLAPALFRSDPPPGEQTPMQPYPTGPAAVPTWVADLEPPLVYATLGTLFNHPDLLGTLLEALDGVGSAVLTTGRDVDPAELGAVPANVRVERFLPQAQVLPRAAAAIGHGGSGSTLGALAQGVPLVLLPMGADQFHVAAGAAAAGAAIVLRPHQVTPASVREALRAVLADESYGRAARAVQTEVASMPSPAETAVVVERFLAR</sequence>
<dbReference type="InterPro" id="IPR048284">
    <property type="entry name" value="EryCIII-like_N"/>
</dbReference>
<dbReference type="InterPro" id="IPR010610">
    <property type="entry name" value="EryCIII-like_C"/>
</dbReference>
<dbReference type="GO" id="GO:0017000">
    <property type="term" value="P:antibiotic biosynthetic process"/>
    <property type="evidence" value="ECO:0007669"/>
    <property type="project" value="UniProtKB-ARBA"/>
</dbReference>
<accession>A0A4Q2SLW8</accession>
<dbReference type="InterPro" id="IPR035595">
    <property type="entry name" value="UDP_glycos_trans_CS"/>
</dbReference>
<feature type="domain" description="Erythromycin biosynthesis protein CIII-like C-terminal" evidence="4">
    <location>
        <begin position="245"/>
        <end position="372"/>
    </location>
</feature>
<dbReference type="Pfam" id="PF06722">
    <property type="entry name" value="EryCIII-like_C"/>
    <property type="match status" value="1"/>
</dbReference>
<dbReference type="OrthoDB" id="6620093at2"/>
<keyword evidence="7" id="KW-1185">Reference proteome</keyword>
<dbReference type="PANTHER" id="PTHR48050:SF13">
    <property type="entry name" value="STEROL 3-BETA-GLUCOSYLTRANSFERASE UGT80A2"/>
    <property type="match status" value="1"/>
</dbReference>
<gene>
    <name evidence="6" type="ORF">EUA07_01070</name>
</gene>
<evidence type="ECO:0000256" key="2">
    <source>
        <dbReference type="ARBA" id="ARBA00022676"/>
    </source>
</evidence>
<evidence type="ECO:0000313" key="7">
    <source>
        <dbReference type="Proteomes" id="UP000293291"/>
    </source>
</evidence>
<dbReference type="RefSeq" id="WP_129453136.1">
    <property type="nucleotide sequence ID" value="NZ_JACXYX010000003.1"/>
</dbReference>
<dbReference type="GO" id="GO:0008194">
    <property type="term" value="F:UDP-glycosyltransferase activity"/>
    <property type="evidence" value="ECO:0007669"/>
    <property type="project" value="InterPro"/>
</dbReference>
<dbReference type="SUPFAM" id="SSF53756">
    <property type="entry name" value="UDP-Glycosyltransferase/glycogen phosphorylase"/>
    <property type="match status" value="1"/>
</dbReference>
<dbReference type="Gene3D" id="3.40.50.2000">
    <property type="entry name" value="Glycogen Phosphorylase B"/>
    <property type="match status" value="2"/>
</dbReference>
<reference evidence="6 7" key="1">
    <citation type="submission" date="2019-01" db="EMBL/GenBank/DDBJ databases">
        <title>Novel species of Nocardioides.</title>
        <authorList>
            <person name="Liu Q."/>
            <person name="Xin Y.-H."/>
        </authorList>
    </citation>
    <scope>NUCLEOTIDE SEQUENCE [LARGE SCALE GENOMIC DNA]</scope>
    <source>
        <strain evidence="6 7">CGMCC 4.6875</strain>
    </source>
</reference>
<dbReference type="Pfam" id="PF21036">
    <property type="entry name" value="EryCIII-like_N"/>
    <property type="match status" value="1"/>
</dbReference>
<dbReference type="InterPro" id="IPR050426">
    <property type="entry name" value="Glycosyltransferase_28"/>
</dbReference>
<evidence type="ECO:0000259" key="5">
    <source>
        <dbReference type="Pfam" id="PF21036"/>
    </source>
</evidence>
<dbReference type="GO" id="GO:0016758">
    <property type="term" value="F:hexosyltransferase activity"/>
    <property type="evidence" value="ECO:0007669"/>
    <property type="project" value="UniProtKB-ARBA"/>
</dbReference>
<name>A0A4Q2SLW8_9ACTN</name>
<evidence type="ECO:0000256" key="1">
    <source>
        <dbReference type="ARBA" id="ARBA00006962"/>
    </source>
</evidence>
<protein>
    <submittedName>
        <fullName evidence="6">Glycosyltransferase</fullName>
    </submittedName>
</protein>
<comment type="caution">
    <text evidence="6">The sequence shown here is derived from an EMBL/GenBank/DDBJ whole genome shotgun (WGS) entry which is preliminary data.</text>
</comment>